<feature type="region of interest" description="Disordered" evidence="3">
    <location>
        <begin position="13"/>
        <end position="42"/>
    </location>
</feature>
<dbReference type="Pfam" id="PF00085">
    <property type="entry name" value="Thioredoxin"/>
    <property type="match status" value="1"/>
</dbReference>
<evidence type="ECO:0000313" key="5">
    <source>
        <dbReference type="EMBL" id="MFC4335061.1"/>
    </source>
</evidence>
<accession>A0ABV8TWZ5</accession>
<evidence type="ECO:0000256" key="1">
    <source>
        <dbReference type="ARBA" id="ARBA00008987"/>
    </source>
</evidence>
<dbReference type="Gene3D" id="3.40.30.10">
    <property type="entry name" value="Glutaredoxin"/>
    <property type="match status" value="1"/>
</dbReference>
<feature type="domain" description="Thioredoxin" evidence="4">
    <location>
        <begin position="28"/>
        <end position="152"/>
    </location>
</feature>
<reference evidence="6" key="1">
    <citation type="journal article" date="2019" name="Int. J. Syst. Evol. Microbiol.">
        <title>The Global Catalogue of Microorganisms (GCM) 10K type strain sequencing project: providing services to taxonomists for standard genome sequencing and annotation.</title>
        <authorList>
            <consortium name="The Broad Institute Genomics Platform"/>
            <consortium name="The Broad Institute Genome Sequencing Center for Infectious Disease"/>
            <person name="Wu L."/>
            <person name="Ma J."/>
        </authorList>
    </citation>
    <scope>NUCLEOTIDE SEQUENCE [LARGE SCALE GENOMIC DNA]</scope>
    <source>
        <strain evidence="6">IBRC-M 10908</strain>
    </source>
</reference>
<dbReference type="InterPro" id="IPR013766">
    <property type="entry name" value="Thioredoxin_domain"/>
</dbReference>
<evidence type="ECO:0000313" key="6">
    <source>
        <dbReference type="Proteomes" id="UP001595823"/>
    </source>
</evidence>
<dbReference type="Proteomes" id="UP001595823">
    <property type="component" value="Unassembled WGS sequence"/>
</dbReference>
<dbReference type="RefSeq" id="WP_380619382.1">
    <property type="nucleotide sequence ID" value="NZ_JBHSDK010000011.1"/>
</dbReference>
<dbReference type="InterPro" id="IPR011990">
    <property type="entry name" value="TPR-like_helical_dom_sf"/>
</dbReference>
<evidence type="ECO:0000256" key="2">
    <source>
        <dbReference type="ARBA" id="ARBA00023284"/>
    </source>
</evidence>
<keyword evidence="6" id="KW-1185">Reference proteome</keyword>
<keyword evidence="2" id="KW-0676">Redox-active center</keyword>
<dbReference type="SUPFAM" id="SSF52833">
    <property type="entry name" value="Thioredoxin-like"/>
    <property type="match status" value="1"/>
</dbReference>
<sequence>MSDQVPSRFASGAVDLSALGPAQQQGGAPEGMPAAPAGAPSAGAVSVDVTDATVQSEVMERSTDSLVVLVFWADQMPESVATRDQLEQMARAAGGAWTLAKADVQDNQQLAAALQLQGLPALVAFAGGRPVDLVQGPQTPQGLQDWINKVAQAAGVGAASQVDPELGAADDLLMNGELDAAERAYQTYLNNHPGSNDAEVGLAQVKLMRRAGILPADTVEKADADPKDVDKALDAADLEMLSGKPEASFDRLLGTVARTFGEDRERVRVRLVELFSIAGSDDPAVNAARKKLSALLF</sequence>
<evidence type="ECO:0000259" key="4">
    <source>
        <dbReference type="PROSITE" id="PS51352"/>
    </source>
</evidence>
<protein>
    <submittedName>
        <fullName evidence="5">Tetratricopeptide repeat protein</fullName>
    </submittedName>
</protein>
<dbReference type="InterPro" id="IPR036249">
    <property type="entry name" value="Thioredoxin-like_sf"/>
</dbReference>
<dbReference type="EMBL" id="JBHSDK010000011">
    <property type="protein sequence ID" value="MFC4335061.1"/>
    <property type="molecule type" value="Genomic_DNA"/>
</dbReference>
<evidence type="ECO:0000256" key="3">
    <source>
        <dbReference type="SAM" id="MobiDB-lite"/>
    </source>
</evidence>
<dbReference type="Gene3D" id="1.25.40.10">
    <property type="entry name" value="Tetratricopeptide repeat domain"/>
    <property type="match status" value="1"/>
</dbReference>
<dbReference type="PANTHER" id="PTHR45663:SF11">
    <property type="entry name" value="GEO12009P1"/>
    <property type="match status" value="1"/>
</dbReference>
<comment type="caution">
    <text evidence="5">The sequence shown here is derived from an EMBL/GenBank/DDBJ whole genome shotgun (WGS) entry which is preliminary data.</text>
</comment>
<gene>
    <name evidence="5" type="ORF">ACFPET_07605</name>
</gene>
<dbReference type="PROSITE" id="PS51352">
    <property type="entry name" value="THIOREDOXIN_2"/>
    <property type="match status" value="1"/>
</dbReference>
<comment type="similarity">
    <text evidence="1">Belongs to the thioredoxin family.</text>
</comment>
<name>A0ABV8TWZ5_9ACTN</name>
<organism evidence="5 6">
    <name type="scientific">Salininema proteolyticum</name>
    <dbReference type="NCBI Taxonomy" id="1607685"/>
    <lineage>
        <taxon>Bacteria</taxon>
        <taxon>Bacillati</taxon>
        <taxon>Actinomycetota</taxon>
        <taxon>Actinomycetes</taxon>
        <taxon>Glycomycetales</taxon>
        <taxon>Glycomycetaceae</taxon>
        <taxon>Salininema</taxon>
    </lineage>
</organism>
<dbReference type="Pfam" id="PF14561">
    <property type="entry name" value="TPR_20"/>
    <property type="match status" value="1"/>
</dbReference>
<feature type="compositionally biased region" description="Low complexity" evidence="3">
    <location>
        <begin position="18"/>
        <end position="42"/>
    </location>
</feature>
<dbReference type="PANTHER" id="PTHR45663">
    <property type="entry name" value="GEO12009P1"/>
    <property type="match status" value="1"/>
</dbReference>
<proteinExistence type="inferred from homology"/>